<evidence type="ECO:0000256" key="1">
    <source>
        <dbReference type="SAM" id="Phobius"/>
    </source>
</evidence>
<keyword evidence="1" id="KW-0812">Transmembrane</keyword>
<dbReference type="PANTHER" id="PTHR30386">
    <property type="entry name" value="MEMBRANE FUSION SUBUNIT OF EMRAB-TOLC MULTIDRUG EFFLUX PUMP"/>
    <property type="match status" value="1"/>
</dbReference>
<sequence length="268" mass="27782">MQFRQQALSKLQSPEELDLPVRLARPQGLLALAVTLVVMAAASVWAVTGSLSSTLRVPGVLTHAQGSYVLQSPVTGQVTGVLAKEGQQLAANAPLLKVRTPTGDSYVRTVDAGRVTTLVARTGAVVTTGSDIATVEKTSGAHDPLLAMLYVPADKAGTVPVGADVDLSVQSAPSQQYGVLRGRVQAVGRGAQTGQRVEAFLGDKELARQFTKGGPTVAVLVKLVASPATKSGYAWSSKGGPPYALDSMTPASGAVHLAEQRPIDWLLP</sequence>
<keyword evidence="3" id="KW-1185">Reference proteome</keyword>
<feature type="transmembrane region" description="Helical" evidence="1">
    <location>
        <begin position="29"/>
        <end position="48"/>
    </location>
</feature>
<reference evidence="2 3" key="1">
    <citation type="submission" date="2019-01" db="EMBL/GenBank/DDBJ databases">
        <title>Genome sequences of Streptomyces and Rhizobium isolates collected from root and soil.</title>
        <authorList>
            <person name="Chhettri S."/>
            <person name="Sevigny J.L."/>
            <person name="Sen A."/>
            <person name="Ennis N."/>
            <person name="Tisa L."/>
        </authorList>
    </citation>
    <scope>NUCLEOTIDE SEQUENCE [LARGE SCALE GENOMIC DNA]</scope>
    <source>
        <strain evidence="2 3">San01</strain>
    </source>
</reference>
<dbReference type="EMBL" id="RZYA01000001">
    <property type="protein sequence ID" value="RVU28860.1"/>
    <property type="molecule type" value="Genomic_DNA"/>
</dbReference>
<dbReference type="Proteomes" id="UP000283128">
    <property type="component" value="Unassembled WGS sequence"/>
</dbReference>
<dbReference type="RefSeq" id="WP_127826446.1">
    <property type="nucleotide sequence ID" value="NZ_RZYA01000001.1"/>
</dbReference>
<keyword evidence="1" id="KW-1133">Transmembrane helix</keyword>
<name>A0A437Q2Z8_9ACTN</name>
<organism evidence="2 3">
    <name type="scientific">Streptomyces antnestii</name>
    <dbReference type="NCBI Taxonomy" id="2494256"/>
    <lineage>
        <taxon>Bacteria</taxon>
        <taxon>Bacillati</taxon>
        <taxon>Actinomycetota</taxon>
        <taxon>Actinomycetes</taxon>
        <taxon>Kitasatosporales</taxon>
        <taxon>Streptomycetaceae</taxon>
        <taxon>Streptomyces</taxon>
    </lineage>
</organism>
<comment type="caution">
    <text evidence="2">The sequence shown here is derived from an EMBL/GenBank/DDBJ whole genome shotgun (WGS) entry which is preliminary data.</text>
</comment>
<protein>
    <submittedName>
        <fullName evidence="2">HlyD family efflux transporter periplasmic adaptor subunit</fullName>
    </submittedName>
</protein>
<dbReference type="InterPro" id="IPR011053">
    <property type="entry name" value="Single_hybrid_motif"/>
</dbReference>
<dbReference type="SUPFAM" id="SSF51230">
    <property type="entry name" value="Single hybrid motif"/>
    <property type="match status" value="1"/>
</dbReference>
<dbReference type="PANTHER" id="PTHR30386:SF28">
    <property type="entry name" value="EXPORTED PROTEIN"/>
    <property type="match status" value="1"/>
</dbReference>
<dbReference type="AlphaFoldDB" id="A0A437Q2Z8"/>
<dbReference type="OrthoDB" id="3516536at2"/>
<dbReference type="Gene3D" id="2.40.50.100">
    <property type="match status" value="1"/>
</dbReference>
<keyword evidence="1" id="KW-0472">Membrane</keyword>
<gene>
    <name evidence="2" type="ORF">EOT10_03090</name>
</gene>
<proteinExistence type="predicted"/>
<accession>A0A437Q2Z8</accession>
<evidence type="ECO:0000313" key="2">
    <source>
        <dbReference type="EMBL" id="RVU28860.1"/>
    </source>
</evidence>
<dbReference type="InterPro" id="IPR050739">
    <property type="entry name" value="MFP"/>
</dbReference>
<evidence type="ECO:0000313" key="3">
    <source>
        <dbReference type="Proteomes" id="UP000283128"/>
    </source>
</evidence>